<dbReference type="InterPro" id="IPR018871">
    <property type="entry name" value="GLEYA_adhesin_domain"/>
</dbReference>
<sequence>MYRYPRTVRSPSNLQQPKMRFIDTAIPLFVGLSALAEAQDVDFGKVYSVKPQLKSASNTGSSTSSVNTASTASSIVSVLSSRHAATMVPSGSSSSSQKSSSSAKASSSSKSSSSAKSSSASKSSATSSRQSLSSAQSSSSKLSSKSSSKSSSSVKAPTTLSTQKATSSTKQPSSSTSSKTSSSSAAATNLCPAVNNKDITDSKGKVYTIKCSSDTNVGSFTSKSATNSYTDCMTICDTTSGCVAFSYVGGDNGSGSGTCWMKNSAGSAIAAGKNYVAGFLKSATVNKGKASVSSSKKSSSSSKMATSSKKASSSSAKVSTSVKKVTSTSSKRSTSTSTKSSSTKVKRATATTCSNPNSILYNYAPSPNTPTQFLVDSTLAALSAAQWYPPAGYSTSFTGQFGGLFAPNYLGYQQLSSYNTSACAAYCNARSDCNAFNIYFERTPVFIPDDSCPSPNAAATITCALYGSSVDASTATNIGQYRKDFMVVIQGSNGYNLNPAPASVSSFQGPNALDAVAYSSGIYLAQQYFSTYDVTQCSAACTAYTAKSKSTAQSNKASTYSPCNYFNVFNLTLNGQSQMMGCYLFSTSDAQNYDTYRTAKGSDGTVYNLTNSYGYALYPQDKGLTSVTWSAAPTGTGASCASLGKAGDALIDYNTVNYTLGCGYDVQYSNDIGNQTTPDFYSCFAICDSGAYPGCSGFAYLGNTCYFKNLTGSSRTPQLDNYNVDMAWLPASYAGFGASTVAATVTFTTTTIAWTGASTTTVTSINGLQGTIIVETPGKVTAATTTTYVTTAIESGTASTIATQTIAPTGTGKTGTVQVIYPTPATTCGNKGALAGLYSNTFSNLQGTTSYPAFKPESFKTKTPYAIQTASYMGEYNYLKDTPNVYGKALTYAQASVLTLNHVFYLFAGHGTGYYSINLPQADDITLVWIGANALSGYTRANANMLQTYVQGTPTPVTLAFFLSANTYTPIRVIFGNGAEVGNFQMNMYAPDGTQILGSNAGTNTGMMNPDIVQFPCDTTLGGKFAAFGKET</sequence>
<dbReference type="Pfam" id="PF10528">
    <property type="entry name" value="GLEYA"/>
    <property type="match status" value="1"/>
</dbReference>
<gene>
    <name evidence="5" type="ORF">D6C78_08522</name>
</gene>
<evidence type="ECO:0000313" key="6">
    <source>
        <dbReference type="Proteomes" id="UP000308724"/>
    </source>
</evidence>
<name>A0A4T0BJ15_AURPU</name>
<dbReference type="PANTHER" id="PTHR36578:SF1">
    <property type="entry name" value="APPLE DOMAIN-CONTAINING PROTEIN"/>
    <property type="match status" value="1"/>
</dbReference>
<evidence type="ECO:0000256" key="2">
    <source>
        <dbReference type="ARBA" id="ARBA00023157"/>
    </source>
</evidence>
<feature type="domain" description="PA14" evidence="4">
    <location>
        <begin position="844"/>
        <end position="1002"/>
    </location>
</feature>
<keyword evidence="2" id="KW-1015">Disulfide bond</keyword>
<comment type="caution">
    <text evidence="5">The sequence shown here is derived from an EMBL/GenBank/DDBJ whole genome shotgun (WGS) entry which is preliminary data.</text>
</comment>
<keyword evidence="1" id="KW-0677">Repeat</keyword>
<dbReference type="Pfam" id="PF14295">
    <property type="entry name" value="PAN_4"/>
    <property type="match status" value="2"/>
</dbReference>
<dbReference type="InterPro" id="IPR003609">
    <property type="entry name" value="Pan_app"/>
</dbReference>
<evidence type="ECO:0000256" key="3">
    <source>
        <dbReference type="SAM" id="MobiDB-lite"/>
    </source>
</evidence>
<evidence type="ECO:0000313" key="5">
    <source>
        <dbReference type="EMBL" id="TIA32014.1"/>
    </source>
</evidence>
<accession>A0A4T0BJ15</accession>
<dbReference type="GO" id="GO:0006508">
    <property type="term" value="P:proteolysis"/>
    <property type="evidence" value="ECO:0007669"/>
    <property type="project" value="InterPro"/>
</dbReference>
<dbReference type="EMBL" id="QZBZ01000258">
    <property type="protein sequence ID" value="TIA32014.1"/>
    <property type="molecule type" value="Genomic_DNA"/>
</dbReference>
<reference evidence="5 6" key="1">
    <citation type="submission" date="2018-10" db="EMBL/GenBank/DDBJ databases">
        <title>Fifty Aureobasidium pullulans genomes reveal a recombining polyextremotolerant generalist.</title>
        <authorList>
            <person name="Gostincar C."/>
            <person name="Turk M."/>
            <person name="Zajc J."/>
            <person name="Gunde-Cimerman N."/>
        </authorList>
    </citation>
    <scope>NUCLEOTIDE SEQUENCE [LARGE SCALE GENOMIC DNA]</scope>
    <source>
        <strain evidence="5 6">EXF-1645</strain>
    </source>
</reference>
<dbReference type="GO" id="GO:0005576">
    <property type="term" value="C:extracellular region"/>
    <property type="evidence" value="ECO:0007669"/>
    <property type="project" value="InterPro"/>
</dbReference>
<dbReference type="PROSITE" id="PS51820">
    <property type="entry name" value="PA14"/>
    <property type="match status" value="1"/>
</dbReference>
<feature type="region of interest" description="Disordered" evidence="3">
    <location>
        <begin position="86"/>
        <end position="183"/>
    </location>
</feature>
<dbReference type="InterPro" id="IPR037524">
    <property type="entry name" value="PA14/GLEYA"/>
</dbReference>
<evidence type="ECO:0000256" key="1">
    <source>
        <dbReference type="ARBA" id="ARBA00022737"/>
    </source>
</evidence>
<feature type="compositionally biased region" description="Low complexity" evidence="3">
    <location>
        <begin position="92"/>
        <end position="183"/>
    </location>
</feature>
<evidence type="ECO:0000259" key="4">
    <source>
        <dbReference type="PROSITE" id="PS51820"/>
    </source>
</evidence>
<dbReference type="PANTHER" id="PTHR36578">
    <property type="entry name" value="CHROMOSOME 15, WHOLE GENOME SHOTGUN SEQUENCE"/>
    <property type="match status" value="1"/>
</dbReference>
<dbReference type="AlphaFoldDB" id="A0A4T0BJ15"/>
<dbReference type="Gene3D" id="3.50.4.10">
    <property type="entry name" value="Hepatocyte Growth Factor"/>
    <property type="match status" value="1"/>
</dbReference>
<protein>
    <recommendedName>
        <fullName evidence="4">PA14 domain-containing protein</fullName>
    </recommendedName>
</protein>
<organism evidence="5 6">
    <name type="scientific">Aureobasidium pullulans</name>
    <name type="common">Black yeast</name>
    <name type="synonym">Pullularia pullulans</name>
    <dbReference type="NCBI Taxonomy" id="5580"/>
    <lineage>
        <taxon>Eukaryota</taxon>
        <taxon>Fungi</taxon>
        <taxon>Dikarya</taxon>
        <taxon>Ascomycota</taxon>
        <taxon>Pezizomycotina</taxon>
        <taxon>Dothideomycetes</taxon>
        <taxon>Dothideomycetidae</taxon>
        <taxon>Dothideales</taxon>
        <taxon>Saccotheciaceae</taxon>
        <taxon>Aureobasidium</taxon>
    </lineage>
</organism>
<dbReference type="Proteomes" id="UP000308724">
    <property type="component" value="Unassembled WGS sequence"/>
</dbReference>
<dbReference type="InterPro" id="IPR000177">
    <property type="entry name" value="Apple"/>
</dbReference>
<proteinExistence type="predicted"/>
<feature type="region of interest" description="Disordered" evidence="3">
    <location>
        <begin position="322"/>
        <end position="349"/>
    </location>
</feature>
<dbReference type="SMART" id="SM00223">
    <property type="entry name" value="APPLE"/>
    <property type="match status" value="1"/>
</dbReference>